<dbReference type="Gene3D" id="1.10.443.10">
    <property type="entry name" value="Intergrase catalytic core"/>
    <property type="match status" value="1"/>
</dbReference>
<name>A0A5C8G4H2_9SPIR</name>
<organism evidence="7 8">
    <name type="scientific">Brachyspira aalborgi</name>
    <dbReference type="NCBI Taxonomy" id="29522"/>
    <lineage>
        <taxon>Bacteria</taxon>
        <taxon>Pseudomonadati</taxon>
        <taxon>Spirochaetota</taxon>
        <taxon>Spirochaetia</taxon>
        <taxon>Brachyspirales</taxon>
        <taxon>Brachyspiraceae</taxon>
        <taxon>Brachyspira</taxon>
    </lineage>
</organism>
<evidence type="ECO:0000313" key="8">
    <source>
        <dbReference type="Proteomes" id="UP000325013"/>
    </source>
</evidence>
<feature type="domain" description="Core-binding (CB)" evidence="6">
    <location>
        <begin position="15"/>
        <end position="107"/>
    </location>
</feature>
<dbReference type="InterPro" id="IPR013762">
    <property type="entry name" value="Integrase-like_cat_sf"/>
</dbReference>
<dbReference type="CDD" id="cd00397">
    <property type="entry name" value="DNA_BRE_C"/>
    <property type="match status" value="1"/>
</dbReference>
<dbReference type="GO" id="GO:0003677">
    <property type="term" value="F:DNA binding"/>
    <property type="evidence" value="ECO:0007669"/>
    <property type="project" value="UniProtKB-UniRule"/>
</dbReference>
<dbReference type="Gene3D" id="1.10.150.130">
    <property type="match status" value="1"/>
</dbReference>
<dbReference type="AlphaFoldDB" id="A0A5C8G4H2"/>
<feature type="domain" description="Tyr recombinase" evidence="5">
    <location>
        <begin position="130"/>
        <end position="318"/>
    </location>
</feature>
<evidence type="ECO:0000256" key="1">
    <source>
        <dbReference type="ARBA" id="ARBA00022908"/>
    </source>
</evidence>
<dbReference type="InterPro" id="IPR002104">
    <property type="entry name" value="Integrase_catalytic"/>
</dbReference>
<evidence type="ECO:0000256" key="3">
    <source>
        <dbReference type="ARBA" id="ARBA00023172"/>
    </source>
</evidence>
<protein>
    <submittedName>
        <fullName evidence="7">Site-specific integrase</fullName>
    </submittedName>
</protein>
<dbReference type="PANTHER" id="PTHR30349:SF89">
    <property type="entry name" value="INTEGRASE_RECOMBINASE"/>
    <property type="match status" value="1"/>
</dbReference>
<dbReference type="InterPro" id="IPR010998">
    <property type="entry name" value="Integrase_recombinase_N"/>
</dbReference>
<dbReference type="GO" id="GO:0015074">
    <property type="term" value="P:DNA integration"/>
    <property type="evidence" value="ECO:0007669"/>
    <property type="project" value="UniProtKB-KW"/>
</dbReference>
<dbReference type="Proteomes" id="UP000325013">
    <property type="component" value="Unassembled WGS sequence"/>
</dbReference>
<dbReference type="Pfam" id="PF00589">
    <property type="entry name" value="Phage_integrase"/>
    <property type="match status" value="1"/>
</dbReference>
<dbReference type="SUPFAM" id="SSF56349">
    <property type="entry name" value="DNA breaking-rejoining enzymes"/>
    <property type="match status" value="1"/>
</dbReference>
<dbReference type="InterPro" id="IPR011010">
    <property type="entry name" value="DNA_brk_join_enz"/>
</dbReference>
<comment type="caution">
    <text evidence="7">The sequence shown here is derived from an EMBL/GenBank/DDBJ whole genome shotgun (WGS) entry which is preliminary data.</text>
</comment>
<dbReference type="GO" id="GO:0006310">
    <property type="term" value="P:DNA recombination"/>
    <property type="evidence" value="ECO:0007669"/>
    <property type="project" value="UniProtKB-KW"/>
</dbReference>
<accession>A0A5C8G4H2</accession>
<keyword evidence="2 4" id="KW-0238">DNA-binding</keyword>
<dbReference type="EMBL" id="SAYJ01000016">
    <property type="protein sequence ID" value="TXJ56557.1"/>
    <property type="molecule type" value="Genomic_DNA"/>
</dbReference>
<dbReference type="InterPro" id="IPR050090">
    <property type="entry name" value="Tyrosine_recombinase_XerCD"/>
</dbReference>
<evidence type="ECO:0000256" key="2">
    <source>
        <dbReference type="ARBA" id="ARBA00023125"/>
    </source>
</evidence>
<keyword evidence="1" id="KW-0229">DNA integration</keyword>
<sequence length="394" mass="45589">MLYAKNYSLYDYNNINDFNLVKEYLDYNSSYKSETSIITYKSSLKIFYKFFTSLLKENNANVKDCLAKSIDRKTIEYFINYQIQNKLSEDVVITRVAAVKDYLKYLAKNKVITKQKFFDVFDDLKMPKRKIKSQICIKSNEAMRLIEILKKQKDTFVNRRNILTVLLMSNTGIRRKEIALINPNAINFENNTIMIYKTKGSKSRIIGFSECVKSIMINYLKDREYILKKYNKKSDNLLIKTNGDNLLVNSISDALFKYEKKYNFKITCHSLRRGFATDMAENKTDIYLLSKIMGHESINTTVSRYIQVLSGAIKEAMNNHPLSKLQSSFTFSSGVWTLSASLCGLLSLAPTVSQAPEIEKDKMQDTVNKDELICTINLLSQEINRLSKMLEKKA</sequence>
<evidence type="ECO:0000259" key="6">
    <source>
        <dbReference type="PROSITE" id="PS51900"/>
    </source>
</evidence>
<dbReference type="InterPro" id="IPR044068">
    <property type="entry name" value="CB"/>
</dbReference>
<evidence type="ECO:0000256" key="4">
    <source>
        <dbReference type="PROSITE-ProRule" id="PRU01248"/>
    </source>
</evidence>
<evidence type="ECO:0000313" key="7">
    <source>
        <dbReference type="EMBL" id="TXJ56557.1"/>
    </source>
</evidence>
<dbReference type="PANTHER" id="PTHR30349">
    <property type="entry name" value="PHAGE INTEGRASE-RELATED"/>
    <property type="match status" value="1"/>
</dbReference>
<keyword evidence="3" id="KW-0233">DNA recombination</keyword>
<evidence type="ECO:0000259" key="5">
    <source>
        <dbReference type="PROSITE" id="PS51898"/>
    </source>
</evidence>
<dbReference type="PROSITE" id="PS51900">
    <property type="entry name" value="CB"/>
    <property type="match status" value="1"/>
</dbReference>
<dbReference type="OrthoDB" id="305957at2"/>
<dbReference type="RefSeq" id="WP_147528898.1">
    <property type="nucleotide sequence ID" value="NZ_SAYJ01000016.1"/>
</dbReference>
<reference evidence="7 8" key="1">
    <citation type="journal article" date="1992" name="Lakartidningen">
        <title>[Penicillin V and not amoxicillin is the first choice preparation in acute otitis].</title>
        <authorList>
            <person name="Kamme C."/>
            <person name="Lundgren K."/>
            <person name="Prellner K."/>
        </authorList>
    </citation>
    <scope>NUCLEOTIDE SEQUENCE [LARGE SCALE GENOMIC DNA]</scope>
    <source>
        <strain evidence="7 8">PC2777IV</strain>
    </source>
</reference>
<dbReference type="PROSITE" id="PS51898">
    <property type="entry name" value="TYR_RECOMBINASE"/>
    <property type="match status" value="1"/>
</dbReference>
<proteinExistence type="predicted"/>
<gene>
    <name evidence="7" type="ORF">EPJ67_06540</name>
</gene>